<proteinExistence type="predicted"/>
<protein>
    <submittedName>
        <fullName evidence="1">Uncharacterized protein</fullName>
    </submittedName>
</protein>
<dbReference type="AlphaFoldDB" id="Q0V6W7"/>
<accession>Q0V6W7</accession>
<dbReference type="Proteomes" id="UP000001055">
    <property type="component" value="Unassembled WGS sequence"/>
</dbReference>
<dbReference type="GeneID" id="5968573"/>
<evidence type="ECO:0000313" key="1">
    <source>
        <dbReference type="EMBL" id="EAT91742.1"/>
    </source>
</evidence>
<dbReference type="RefSeq" id="XP_001790938.1">
    <property type="nucleotide sequence ID" value="XM_001790886.1"/>
</dbReference>
<gene>
    <name evidence="1" type="ORF">SNOG_00247</name>
</gene>
<dbReference type="HOGENOM" id="CLU_2758638_0_0_1"/>
<sequence length="70" mass="8074">MAATGQGSHLFHAPTPDSRPVFCHHARNFRRLFSDHFHHPETPGPHSTAEHYHLITRPSLLFLSAVKRRR</sequence>
<name>Q0V6W7_PHANO</name>
<evidence type="ECO:0000313" key="2">
    <source>
        <dbReference type="Proteomes" id="UP000001055"/>
    </source>
</evidence>
<dbReference type="KEGG" id="pno:SNOG_00247"/>
<organism evidence="1 2">
    <name type="scientific">Phaeosphaeria nodorum (strain SN15 / ATCC MYA-4574 / FGSC 10173)</name>
    <name type="common">Glume blotch fungus</name>
    <name type="synonym">Parastagonospora nodorum</name>
    <dbReference type="NCBI Taxonomy" id="321614"/>
    <lineage>
        <taxon>Eukaryota</taxon>
        <taxon>Fungi</taxon>
        <taxon>Dikarya</taxon>
        <taxon>Ascomycota</taxon>
        <taxon>Pezizomycotina</taxon>
        <taxon>Dothideomycetes</taxon>
        <taxon>Pleosporomycetidae</taxon>
        <taxon>Pleosporales</taxon>
        <taxon>Pleosporineae</taxon>
        <taxon>Phaeosphaeriaceae</taxon>
        <taxon>Parastagonospora</taxon>
    </lineage>
</organism>
<reference evidence="2" key="1">
    <citation type="journal article" date="2007" name="Plant Cell">
        <title>Dothideomycete-plant interactions illuminated by genome sequencing and EST analysis of the wheat pathogen Stagonospora nodorum.</title>
        <authorList>
            <person name="Hane J.K."/>
            <person name="Lowe R.G."/>
            <person name="Solomon P.S."/>
            <person name="Tan K.C."/>
            <person name="Schoch C.L."/>
            <person name="Spatafora J.W."/>
            <person name="Crous P.W."/>
            <person name="Kodira C."/>
            <person name="Birren B.W."/>
            <person name="Galagan J.E."/>
            <person name="Torriani S.F."/>
            <person name="McDonald B.A."/>
            <person name="Oliver R.P."/>
        </authorList>
    </citation>
    <scope>NUCLEOTIDE SEQUENCE [LARGE SCALE GENOMIC DNA]</scope>
    <source>
        <strain evidence="2">SN15 / ATCC MYA-4574 / FGSC 10173</strain>
    </source>
</reference>
<dbReference type="EMBL" id="CH445325">
    <property type="protein sequence ID" value="EAT91742.1"/>
    <property type="molecule type" value="Genomic_DNA"/>
</dbReference>
<dbReference type="InParanoid" id="Q0V6W7"/>